<feature type="signal peptide" evidence="1">
    <location>
        <begin position="1"/>
        <end position="19"/>
    </location>
</feature>
<gene>
    <name evidence="2" type="ORF">P43SY_007899</name>
</gene>
<keyword evidence="1" id="KW-0732">Signal</keyword>
<evidence type="ECO:0000313" key="2">
    <source>
        <dbReference type="EMBL" id="KAJ0401330.1"/>
    </source>
</evidence>
<evidence type="ECO:0000256" key="1">
    <source>
        <dbReference type="SAM" id="SignalP"/>
    </source>
</evidence>
<dbReference type="Proteomes" id="UP001209570">
    <property type="component" value="Unassembled WGS sequence"/>
</dbReference>
<keyword evidence="3" id="KW-1185">Reference proteome</keyword>
<feature type="chain" id="PRO_5042217019" evidence="1">
    <location>
        <begin position="20"/>
        <end position="226"/>
    </location>
</feature>
<proteinExistence type="predicted"/>
<organism evidence="2 3">
    <name type="scientific">Pythium insidiosum</name>
    <name type="common">Pythiosis disease agent</name>
    <dbReference type="NCBI Taxonomy" id="114742"/>
    <lineage>
        <taxon>Eukaryota</taxon>
        <taxon>Sar</taxon>
        <taxon>Stramenopiles</taxon>
        <taxon>Oomycota</taxon>
        <taxon>Peronosporomycetes</taxon>
        <taxon>Pythiales</taxon>
        <taxon>Pythiaceae</taxon>
        <taxon>Pythium</taxon>
    </lineage>
</organism>
<evidence type="ECO:0000313" key="3">
    <source>
        <dbReference type="Proteomes" id="UP001209570"/>
    </source>
</evidence>
<sequence>MKTFVTATLVALLVAGTNADVKTTGAPQLNQTADNGSKQSDVAFRNYCLSADPRGFSGFHYVSTATATKDMMLIEVNSRGPKGLKLAIFPESSMDDPVEVAEQQEESCVWQVVVPPNKYKFSAEDMKCPSSKDTEYIVSGSITNLTRLCIDNKTNSACKYNKFDADQVHVVSETSTCKKSSVTASTPVSTTAKKPETSVAPSAGLGRAVMATTVAAALVLSIGSVL</sequence>
<dbReference type="AlphaFoldDB" id="A0AAD5Q936"/>
<protein>
    <submittedName>
        <fullName evidence="2">Uncharacterized protein</fullName>
    </submittedName>
</protein>
<name>A0AAD5Q936_PYTIN</name>
<comment type="caution">
    <text evidence="2">The sequence shown here is derived from an EMBL/GenBank/DDBJ whole genome shotgun (WGS) entry which is preliminary data.</text>
</comment>
<accession>A0AAD5Q936</accession>
<reference evidence="2" key="1">
    <citation type="submission" date="2021-12" db="EMBL/GenBank/DDBJ databases">
        <title>Prjna785345.</title>
        <authorList>
            <person name="Rujirawat T."/>
            <person name="Krajaejun T."/>
        </authorList>
    </citation>
    <scope>NUCLEOTIDE SEQUENCE</scope>
    <source>
        <strain evidence="2">Pi057C3</strain>
    </source>
</reference>
<dbReference type="EMBL" id="JAKCXM010000131">
    <property type="protein sequence ID" value="KAJ0401330.1"/>
    <property type="molecule type" value="Genomic_DNA"/>
</dbReference>